<dbReference type="RefSeq" id="WP_004016798.1">
    <property type="nucleotide sequence ID" value="NZ_CAMUNX010000005.1"/>
</dbReference>
<sequence length="412" mass="43055">MGIVMLRKARVLEVKYAAAHQLLVCEVTEAPPPSDAAPAACFQAGDTCQAVCYPDLVGAAQPGDLVQIEVSPLVKNLGTGGAAMVIANETRLPLDDLPSVGHLVKARYTPHQKLVLGTDEPDSPYHEVLQSADSLRGLPVLVADLHSALPAVVAGFLQVYPQGRIGYIQSDGGALPLAYSRTVGALQDRGLLAATITCGQCFGGDFEAVSLPSAMFIADLVAELDAVVVSQGPGNLGTDTRWGFSGIASSEALRIAAALQGTPIAVLRMSSGDARPRHFGISHHTVTALTWMDLPPVAVPVPVFSKDSPREAALADPQGSFAPLVSSQLKLLAEHHRIIEVSTAGLYQVLQDFPVPLSTMSRGLAEDPASFLAAACAGVYAAQATAHLMKSDSTEVRHPATRTSLPAGRQDS</sequence>
<dbReference type="Pfam" id="PF12982">
    <property type="entry name" value="DUF3866"/>
    <property type="match status" value="1"/>
</dbReference>
<evidence type="ECO:0000256" key="1">
    <source>
        <dbReference type="SAM" id="MobiDB-lite"/>
    </source>
</evidence>
<evidence type="ECO:0000313" key="2">
    <source>
        <dbReference type="EMBL" id="NMW92275.1"/>
    </source>
</evidence>
<dbReference type="AlphaFoldDB" id="A0A378PDY2"/>
<dbReference type="EMBL" id="JABCUV010000001">
    <property type="protein sequence ID" value="NMW92275.1"/>
    <property type="molecule type" value="Genomic_DNA"/>
</dbReference>
<proteinExistence type="predicted"/>
<comment type="caution">
    <text evidence="2">The sequence shown here is derived from an EMBL/GenBank/DDBJ whole genome shotgun (WGS) entry which is preliminary data.</text>
</comment>
<dbReference type="Proteomes" id="UP000582487">
    <property type="component" value="Unassembled WGS sequence"/>
</dbReference>
<gene>
    <name evidence="2" type="ORF">HHJ74_00885</name>
</gene>
<accession>A0A378PDY2</accession>
<reference evidence="2 3" key="1">
    <citation type="submission" date="2020-04" db="EMBL/GenBank/DDBJ databases">
        <title>Antimicrobial susceptibility and clonality of vaginal-derived multi-drug resistant Mobiluncus isolates in China.</title>
        <authorList>
            <person name="Zhang X."/>
        </authorList>
    </citation>
    <scope>NUCLEOTIDE SEQUENCE [LARGE SCALE GENOMIC DNA]</scope>
    <source>
        <strain evidence="2 3">7</strain>
    </source>
</reference>
<protein>
    <submittedName>
        <fullName evidence="2">DUF3866 family protein</fullName>
    </submittedName>
</protein>
<name>A0A378PDY2_9ACTO</name>
<dbReference type="InterPro" id="IPR024479">
    <property type="entry name" value="DUF3866"/>
</dbReference>
<organism evidence="2 3">
    <name type="scientific">Mobiluncus mulieris</name>
    <dbReference type="NCBI Taxonomy" id="2052"/>
    <lineage>
        <taxon>Bacteria</taxon>
        <taxon>Bacillati</taxon>
        <taxon>Actinomycetota</taxon>
        <taxon>Actinomycetes</taxon>
        <taxon>Actinomycetales</taxon>
        <taxon>Actinomycetaceae</taxon>
        <taxon>Mobiluncus</taxon>
    </lineage>
</organism>
<evidence type="ECO:0000313" key="3">
    <source>
        <dbReference type="Proteomes" id="UP000582487"/>
    </source>
</evidence>
<feature type="region of interest" description="Disordered" evidence="1">
    <location>
        <begin position="390"/>
        <end position="412"/>
    </location>
</feature>